<evidence type="ECO:0000313" key="7">
    <source>
        <dbReference type="EMBL" id="ALP54070.1"/>
    </source>
</evidence>
<dbReference type="GO" id="GO:0009247">
    <property type="term" value="P:glycolipid biosynthetic process"/>
    <property type="evidence" value="ECO:0007669"/>
    <property type="project" value="TreeGrafter"/>
</dbReference>
<dbReference type="PANTHER" id="PTHR11048:SF5">
    <property type="entry name" value="DECAPRENYL-PHOSPHATE PHOSPHORIBOSYLTRANSFERASE"/>
    <property type="match status" value="1"/>
</dbReference>
<feature type="transmembrane region" description="Helical" evidence="6">
    <location>
        <begin position="283"/>
        <end position="303"/>
    </location>
</feature>
<dbReference type="KEGG" id="tee:Tel_13535"/>
<dbReference type="SUPFAM" id="SSF56784">
    <property type="entry name" value="HAD-like"/>
    <property type="match status" value="1"/>
</dbReference>
<proteinExistence type="predicted"/>
<evidence type="ECO:0000256" key="5">
    <source>
        <dbReference type="ARBA" id="ARBA00023136"/>
    </source>
</evidence>
<dbReference type="AlphaFoldDB" id="A0A0S2TFX3"/>
<evidence type="ECO:0000256" key="4">
    <source>
        <dbReference type="ARBA" id="ARBA00022989"/>
    </source>
</evidence>
<dbReference type="EMBL" id="CP013099">
    <property type="protein sequence ID" value="ALP54070.1"/>
    <property type="molecule type" value="Genomic_DNA"/>
</dbReference>
<dbReference type="CDD" id="cd13963">
    <property type="entry name" value="PT_UbiA_2"/>
    <property type="match status" value="1"/>
</dbReference>
<feature type="transmembrane region" description="Helical" evidence="6">
    <location>
        <begin position="458"/>
        <end position="475"/>
    </location>
</feature>
<dbReference type="Pfam" id="PF12710">
    <property type="entry name" value="HAD"/>
    <property type="match status" value="1"/>
</dbReference>
<feature type="transmembrane region" description="Helical" evidence="6">
    <location>
        <begin position="388"/>
        <end position="409"/>
    </location>
</feature>
<feature type="transmembrane region" description="Helical" evidence="6">
    <location>
        <begin position="260"/>
        <end position="277"/>
    </location>
</feature>
<dbReference type="PANTHER" id="PTHR11048">
    <property type="entry name" value="PRENYLTRANSFERASES"/>
    <property type="match status" value="1"/>
</dbReference>
<feature type="transmembrane region" description="Helical" evidence="6">
    <location>
        <begin position="221"/>
        <end position="240"/>
    </location>
</feature>
<dbReference type="InterPro" id="IPR023214">
    <property type="entry name" value="HAD_sf"/>
</dbReference>
<keyword evidence="3 6" id="KW-0812">Transmembrane</keyword>
<dbReference type="InterPro" id="IPR000537">
    <property type="entry name" value="UbiA_prenyltransferase"/>
</dbReference>
<keyword evidence="4 6" id="KW-1133">Transmembrane helix</keyword>
<gene>
    <name evidence="7" type="ORF">Tel_13535</name>
</gene>
<keyword evidence="8" id="KW-1185">Reference proteome</keyword>
<dbReference type="Pfam" id="PF01040">
    <property type="entry name" value="UbiA"/>
    <property type="match status" value="1"/>
</dbReference>
<accession>A0A0S2TFX3</accession>
<dbReference type="STRING" id="1748243.Tel_13535"/>
<comment type="subcellular location">
    <subcellularLocation>
        <location evidence="1">Membrane</location>
        <topology evidence="1">Multi-pass membrane protein</topology>
    </subcellularLocation>
</comment>
<feature type="transmembrane region" description="Helical" evidence="6">
    <location>
        <begin position="421"/>
        <end position="438"/>
    </location>
</feature>
<feature type="transmembrane region" description="Helical" evidence="6">
    <location>
        <begin position="341"/>
        <end position="359"/>
    </location>
</feature>
<evidence type="ECO:0000256" key="3">
    <source>
        <dbReference type="ARBA" id="ARBA00022692"/>
    </source>
</evidence>
<evidence type="ECO:0000313" key="8">
    <source>
        <dbReference type="Proteomes" id="UP000055136"/>
    </source>
</evidence>
<organism evidence="7 8">
    <name type="scientific">Candidatus Tenderia electrophaga</name>
    <dbReference type="NCBI Taxonomy" id="1748243"/>
    <lineage>
        <taxon>Bacteria</taxon>
        <taxon>Pseudomonadati</taxon>
        <taxon>Pseudomonadota</taxon>
        <taxon>Gammaproteobacteria</taxon>
        <taxon>Candidatus Tenderiales</taxon>
        <taxon>Candidatus Tenderiaceae</taxon>
        <taxon>Candidatus Tenderia</taxon>
    </lineage>
</organism>
<evidence type="ECO:0008006" key="9">
    <source>
        <dbReference type="Google" id="ProtNLM"/>
    </source>
</evidence>
<keyword evidence="5 6" id="KW-0472">Membrane</keyword>
<dbReference type="NCBIfam" id="NF006088">
    <property type="entry name" value="PRK08238.1"/>
    <property type="match status" value="1"/>
</dbReference>
<name>A0A0S2TFX3_9GAMM</name>
<dbReference type="InterPro" id="IPR036412">
    <property type="entry name" value="HAD-like_sf"/>
</dbReference>
<dbReference type="Proteomes" id="UP000055136">
    <property type="component" value="Chromosome"/>
</dbReference>
<dbReference type="InterPro" id="IPR039653">
    <property type="entry name" value="Prenyltransferase"/>
</dbReference>
<dbReference type="InterPro" id="IPR044878">
    <property type="entry name" value="UbiA_sf"/>
</dbReference>
<dbReference type="GO" id="GO:0005886">
    <property type="term" value="C:plasma membrane"/>
    <property type="evidence" value="ECO:0007669"/>
    <property type="project" value="TreeGrafter"/>
</dbReference>
<dbReference type="GO" id="GO:0016765">
    <property type="term" value="F:transferase activity, transferring alkyl or aryl (other than methyl) groups"/>
    <property type="evidence" value="ECO:0007669"/>
    <property type="project" value="InterPro"/>
</dbReference>
<evidence type="ECO:0000256" key="1">
    <source>
        <dbReference type="ARBA" id="ARBA00004141"/>
    </source>
</evidence>
<dbReference type="Gene3D" id="3.40.50.1000">
    <property type="entry name" value="HAD superfamily/HAD-like"/>
    <property type="match status" value="1"/>
</dbReference>
<keyword evidence="2" id="KW-1003">Cell membrane</keyword>
<evidence type="ECO:0000256" key="6">
    <source>
        <dbReference type="SAM" id="Phobius"/>
    </source>
</evidence>
<reference evidence="7" key="1">
    <citation type="submission" date="2015-10" db="EMBL/GenBank/DDBJ databases">
        <title>Description of Candidatus Tenderia electrophaga gen. nov, sp. nov., an Uncultivated Electroautotroph from a Biocathode Enrichment.</title>
        <authorList>
            <person name="Eddie B.J."/>
            <person name="Malanoski A.P."/>
            <person name="Wang Z."/>
            <person name="Hall R.J."/>
            <person name="Oh S.D."/>
            <person name="Heiner C."/>
            <person name="Lin B."/>
            <person name="Strycharz-Glaven S.M."/>
        </authorList>
    </citation>
    <scope>NUCLEOTIDE SEQUENCE [LARGE SCALE GENOMIC DNA]</scope>
    <source>
        <strain evidence="7">NRL1</strain>
    </source>
</reference>
<protein>
    <recommendedName>
        <fullName evidence="9">4-hydroxybenzoate polyprenyltransferase</fullName>
    </recommendedName>
</protein>
<sequence>MQSEVKYIFVDLDRTLVRTDLFVESVLKLVKANPLRMFSLLIWILQGRSYVKDRVARLVDLDMDYLPFENQLIDYLWEQKNQGRKIVLATASNQRYAHQVAEYLGLFDRVIASDVELNLKGIKKLAAILREADGEGFAYAGDSIADRPIWAESCSNILVNAPRSDVERARRQGKAEKVITSPHSLGQALLKEMRIHQWAKNLLVFVPMFTSHAYIDVPMLMSAALAFLCFGICASGVYFLNDMLDLEADRRHLTKRNRPLASGELPLTIGIVGAGGLPLAAFIIALLFLPLSFVAVLLVYYLLTNAYSFFLKRISTADVMTLAVLYTLRVVAGSEAVNIELSSWLMAFSVFVFVSLAYLKRYIEVSALSETDEKAHGRGYSAADTETMFSLGASTITASVVILALYINSDEVAVLYRTPELLWGLCLLMLYWGNRIWIGARRGKIFEDPVVFAIKDRVSQMVGAAFVAVVLLARYV</sequence>
<evidence type="ECO:0000256" key="2">
    <source>
        <dbReference type="ARBA" id="ARBA00022475"/>
    </source>
</evidence>
<dbReference type="Gene3D" id="1.10.357.140">
    <property type="entry name" value="UbiA prenyltransferase"/>
    <property type="match status" value="1"/>
</dbReference>